<evidence type="ECO:0000313" key="2">
    <source>
        <dbReference type="Proteomes" id="UP000805649"/>
    </source>
</evidence>
<accession>A0ACC3YEF6</accession>
<protein>
    <submittedName>
        <fullName evidence="1">Uncharacterized protein</fullName>
    </submittedName>
</protein>
<name>A0ACC3YEF6_COLTU</name>
<proteinExistence type="predicted"/>
<organism evidence="1 2">
    <name type="scientific">Colletotrichum truncatum</name>
    <name type="common">Anthracnose fungus</name>
    <name type="synonym">Colletotrichum capsici</name>
    <dbReference type="NCBI Taxonomy" id="5467"/>
    <lineage>
        <taxon>Eukaryota</taxon>
        <taxon>Fungi</taxon>
        <taxon>Dikarya</taxon>
        <taxon>Ascomycota</taxon>
        <taxon>Pezizomycotina</taxon>
        <taxon>Sordariomycetes</taxon>
        <taxon>Hypocreomycetidae</taxon>
        <taxon>Glomerellales</taxon>
        <taxon>Glomerellaceae</taxon>
        <taxon>Colletotrichum</taxon>
        <taxon>Colletotrichum truncatum species complex</taxon>
    </lineage>
</organism>
<keyword evidence="2" id="KW-1185">Reference proteome</keyword>
<comment type="caution">
    <text evidence="1">The sequence shown here is derived from an EMBL/GenBank/DDBJ whole genome shotgun (WGS) entry which is preliminary data.</text>
</comment>
<reference evidence="1 2" key="1">
    <citation type="journal article" date="2020" name="Phytopathology">
        <title>Genome Sequence Resources of Colletotrichum truncatum, C. plurivorum, C. musicola, and C. sojae: Four Species Pathogenic to Soybean (Glycine max).</title>
        <authorList>
            <person name="Rogerio F."/>
            <person name="Boufleur T.R."/>
            <person name="Ciampi-Guillardi M."/>
            <person name="Sukno S.A."/>
            <person name="Thon M.R."/>
            <person name="Massola Junior N.S."/>
            <person name="Baroncelli R."/>
        </authorList>
    </citation>
    <scope>NUCLEOTIDE SEQUENCE [LARGE SCALE GENOMIC DNA]</scope>
    <source>
        <strain evidence="1 2">CMES1059</strain>
    </source>
</reference>
<dbReference type="EMBL" id="VUJX02000011">
    <property type="protein sequence ID" value="KAL0930258.1"/>
    <property type="molecule type" value="Genomic_DNA"/>
</dbReference>
<evidence type="ECO:0000313" key="1">
    <source>
        <dbReference type="EMBL" id="KAL0930258.1"/>
    </source>
</evidence>
<dbReference type="Proteomes" id="UP000805649">
    <property type="component" value="Unassembled WGS sequence"/>
</dbReference>
<sequence>MPMWSCVADACKKPAVQRDGDCLLCDKHFCRAHLRQPWHSCPKPEDDWESYSRQYTATEASHIDNLRRRIDGSKLCSRASMLRNGISCTVDLSPKHLSAMMGNQNCHAEIIFEDGVKWLARFRLPRTTSPPQEVRDFILHSEVATMSYLQQHTRLPTPKIFDWACESDPGNQLGVSYILMEKLDGRPLDWQTASSSQREKIMQQLVDVFLEIDKHPFESMGSLTMSNSVPGSFDMQGFAQQSTYWMGAGRGLGPFSSPLDGYRAIVESNLSMIASGELAAYYPLEAYLTHRFRLDVIGSLWKDISSRSQFFLKHPDDKGDHILVNDTFDIVGIIDWEWTCVVSRAEAFSSPLMMWPVTKFYNSLNELSPDELRFAEIFRERGRQDLSDCILDGRKIQRFLFALGLETPRDERTIIDLFKGLQRAFGYEDEAWQVWKYKVLKEWKDDKLLQILLEPSEN</sequence>
<gene>
    <name evidence="1" type="ORF">CTRU02_214333</name>
</gene>